<evidence type="ECO:0000256" key="6">
    <source>
        <dbReference type="SAM" id="Phobius"/>
    </source>
</evidence>
<dbReference type="GO" id="GO:0006508">
    <property type="term" value="P:proteolysis"/>
    <property type="evidence" value="ECO:0007669"/>
    <property type="project" value="UniProtKB-KW"/>
</dbReference>
<protein>
    <recommendedName>
        <fullName evidence="7">Peptidase A1 domain-containing protein</fullName>
    </recommendedName>
</protein>
<dbReference type="CDD" id="cd05476">
    <property type="entry name" value="pepsin_A_like_plant"/>
    <property type="match status" value="1"/>
</dbReference>
<proteinExistence type="inferred from homology"/>
<dbReference type="PANTHER" id="PTHR47967">
    <property type="entry name" value="OS07G0603500 PROTEIN-RELATED"/>
    <property type="match status" value="1"/>
</dbReference>
<dbReference type="PANTHER" id="PTHR47967:SF13">
    <property type="entry name" value="ASPARTYL PROTEASE UND-RELATED"/>
    <property type="match status" value="1"/>
</dbReference>
<dbReference type="InterPro" id="IPR033121">
    <property type="entry name" value="PEPTIDASE_A1"/>
</dbReference>
<keyword evidence="5" id="KW-0325">Glycoprotein</keyword>
<keyword evidence="4" id="KW-0378">Hydrolase</keyword>
<keyword evidence="3" id="KW-0064">Aspartyl protease</keyword>
<keyword evidence="6" id="KW-1133">Transmembrane helix</keyword>
<keyword evidence="2" id="KW-0645">Protease</keyword>
<dbReference type="OrthoDB" id="2747330at2759"/>
<feature type="transmembrane region" description="Helical" evidence="6">
    <location>
        <begin position="21"/>
        <end position="40"/>
    </location>
</feature>
<gene>
    <name evidence="8" type="ORF">Bca52824_093175</name>
</gene>
<evidence type="ECO:0000256" key="5">
    <source>
        <dbReference type="ARBA" id="ARBA00023180"/>
    </source>
</evidence>
<sequence>MGNNMHEKRITVKMAIHFTSFLRVFIIALSFASSIVLLSASPSLVLKIIHPSQIYPLEHASSIEEASFARLDYLQAMATGDVMAHLSPSTPPAYLVNISIGSPPVMQLLHMDTGSNLLWLQCHPCIDCYTQSLPIFDPSKSYSYLKESCKTDEFSVPELTFDAKTNSCRYFMQYMDGTESKGTLAKETLTFSTIYGESSSASLSDVVFGCGHENYGKPQQGTGVLGLGSGNFSLVHRFGSKFSYCLGNLNDLLYPYNVLVIGDSGDTLGYTTQLEIENGLYYVKVEAISLGGSLLPIEPWVFQRKHHNYASGTIIDTGTSLTMLAREAYEPLKEHIEDIFDGRFASVHVPIMGKKYYKECYKGDFERDLLGSGFPLLTFHFSDGAELSLDNSA</sequence>
<dbReference type="GO" id="GO:0005576">
    <property type="term" value="C:extracellular region"/>
    <property type="evidence" value="ECO:0007669"/>
    <property type="project" value="TreeGrafter"/>
</dbReference>
<dbReference type="Gene3D" id="2.40.70.10">
    <property type="entry name" value="Acid Proteases"/>
    <property type="match status" value="2"/>
</dbReference>
<comment type="caution">
    <text evidence="8">The sequence shown here is derived from an EMBL/GenBank/DDBJ whole genome shotgun (WGS) entry which is preliminary data.</text>
</comment>
<evidence type="ECO:0000256" key="2">
    <source>
        <dbReference type="ARBA" id="ARBA00022670"/>
    </source>
</evidence>
<dbReference type="PROSITE" id="PS51767">
    <property type="entry name" value="PEPTIDASE_A1"/>
    <property type="match status" value="1"/>
</dbReference>
<dbReference type="Proteomes" id="UP000886595">
    <property type="component" value="Unassembled WGS sequence"/>
</dbReference>
<organism evidence="8 9">
    <name type="scientific">Brassica carinata</name>
    <name type="common">Ethiopian mustard</name>
    <name type="synonym">Abyssinian cabbage</name>
    <dbReference type="NCBI Taxonomy" id="52824"/>
    <lineage>
        <taxon>Eukaryota</taxon>
        <taxon>Viridiplantae</taxon>
        <taxon>Streptophyta</taxon>
        <taxon>Embryophyta</taxon>
        <taxon>Tracheophyta</taxon>
        <taxon>Spermatophyta</taxon>
        <taxon>Magnoliopsida</taxon>
        <taxon>eudicotyledons</taxon>
        <taxon>Gunneridae</taxon>
        <taxon>Pentapetalae</taxon>
        <taxon>rosids</taxon>
        <taxon>malvids</taxon>
        <taxon>Brassicales</taxon>
        <taxon>Brassicaceae</taxon>
        <taxon>Brassiceae</taxon>
        <taxon>Brassica</taxon>
    </lineage>
</organism>
<dbReference type="SUPFAM" id="SSF50630">
    <property type="entry name" value="Acid proteases"/>
    <property type="match status" value="1"/>
</dbReference>
<accession>A0A8X7P7Y4</accession>
<dbReference type="InterPro" id="IPR034161">
    <property type="entry name" value="Pepsin-like_plant"/>
</dbReference>
<evidence type="ECO:0000313" key="9">
    <source>
        <dbReference type="Proteomes" id="UP000886595"/>
    </source>
</evidence>
<evidence type="ECO:0000256" key="4">
    <source>
        <dbReference type="ARBA" id="ARBA00022801"/>
    </source>
</evidence>
<dbReference type="AlphaFoldDB" id="A0A8X7P7Y4"/>
<dbReference type="EMBL" id="JAAMPC010000043">
    <property type="protein sequence ID" value="KAG2244989.1"/>
    <property type="molecule type" value="Genomic_DNA"/>
</dbReference>
<dbReference type="Pfam" id="PF14543">
    <property type="entry name" value="TAXi_N"/>
    <property type="match status" value="1"/>
</dbReference>
<dbReference type="GO" id="GO:0004190">
    <property type="term" value="F:aspartic-type endopeptidase activity"/>
    <property type="evidence" value="ECO:0007669"/>
    <property type="project" value="UniProtKB-KW"/>
</dbReference>
<evidence type="ECO:0000259" key="7">
    <source>
        <dbReference type="PROSITE" id="PS51767"/>
    </source>
</evidence>
<dbReference type="InterPro" id="IPR032861">
    <property type="entry name" value="TAXi_N"/>
</dbReference>
<dbReference type="Pfam" id="PF14541">
    <property type="entry name" value="TAXi_C"/>
    <property type="match status" value="1"/>
</dbReference>
<dbReference type="InterPro" id="IPR021109">
    <property type="entry name" value="Peptidase_aspartic_dom_sf"/>
</dbReference>
<keyword evidence="9" id="KW-1185">Reference proteome</keyword>
<feature type="domain" description="Peptidase A1" evidence="7">
    <location>
        <begin position="94"/>
        <end position="393"/>
    </location>
</feature>
<evidence type="ECO:0000256" key="3">
    <source>
        <dbReference type="ARBA" id="ARBA00022750"/>
    </source>
</evidence>
<reference evidence="8 9" key="1">
    <citation type="submission" date="2020-02" db="EMBL/GenBank/DDBJ databases">
        <authorList>
            <person name="Ma Q."/>
            <person name="Huang Y."/>
            <person name="Song X."/>
            <person name="Pei D."/>
        </authorList>
    </citation>
    <scope>NUCLEOTIDE SEQUENCE [LARGE SCALE GENOMIC DNA]</scope>
    <source>
        <strain evidence="8">Sxm20200214</strain>
        <tissue evidence="8">Leaf</tissue>
    </source>
</reference>
<dbReference type="InterPro" id="IPR051708">
    <property type="entry name" value="Plant_Aspart_Prot_A1"/>
</dbReference>
<evidence type="ECO:0000313" key="8">
    <source>
        <dbReference type="EMBL" id="KAG2244989.1"/>
    </source>
</evidence>
<evidence type="ECO:0000256" key="1">
    <source>
        <dbReference type="ARBA" id="ARBA00007447"/>
    </source>
</evidence>
<keyword evidence="6" id="KW-0812">Transmembrane</keyword>
<name>A0A8X7P7Y4_BRACI</name>
<dbReference type="InterPro" id="IPR032799">
    <property type="entry name" value="TAXi_C"/>
</dbReference>
<keyword evidence="6" id="KW-0472">Membrane</keyword>
<comment type="similarity">
    <text evidence="1">Belongs to the peptidase A1 family.</text>
</comment>